<sequence length="319" mass="35186">MITSIDTLPRQTLTDGGTRRVGIEVELGGLSEREVGERIARVLGGTLKQRDDYLWAVTKTRLGDFEILLDTALRDRAKNALVQRGLDLGRAVIPVEYVTEPILPTQIQLIDTLNRALADAGARGTQDGIALGFGVHLNIATTGRQVADVLPTLQAFALVEDWLRARMDIDPSRRLLPFIDPYDAALMDRLAAPDADGWRMDDLMDAYLAHAASRNHALDLLPFLKDIDAARVVGAVPQMEDKGARPAYHYRLPDCRIDDADWSVAQEWSRWCGVERVAADKGLLSKLRAAWRDHRDGHGLPGGWRDVSAPLIEGSGAFL</sequence>
<dbReference type="Proteomes" id="UP000642488">
    <property type="component" value="Unassembled WGS sequence"/>
</dbReference>
<accession>A0A934IED2</accession>
<protein>
    <submittedName>
        <fullName evidence="1">Amidoligase family protein</fullName>
    </submittedName>
</protein>
<gene>
    <name evidence="1" type="ORF">ILP92_02510</name>
</gene>
<dbReference type="AlphaFoldDB" id="A0A934IED2"/>
<proteinExistence type="predicted"/>
<keyword evidence="2" id="KW-1185">Reference proteome</keyword>
<dbReference type="InterPro" id="IPR022025">
    <property type="entry name" value="Amidoligase_2"/>
</dbReference>
<comment type="caution">
    <text evidence="1">The sequence shown here is derived from an EMBL/GenBank/DDBJ whole genome shotgun (WGS) entry which is preliminary data.</text>
</comment>
<dbReference type="Pfam" id="PF12224">
    <property type="entry name" value="Amidoligase_2"/>
    <property type="match status" value="1"/>
</dbReference>
<evidence type="ECO:0000313" key="2">
    <source>
        <dbReference type="Proteomes" id="UP000642488"/>
    </source>
</evidence>
<organism evidence="1 2">
    <name type="scientific">Palleronia pontilimi</name>
    <dbReference type="NCBI Taxonomy" id="1964209"/>
    <lineage>
        <taxon>Bacteria</taxon>
        <taxon>Pseudomonadati</taxon>
        <taxon>Pseudomonadota</taxon>
        <taxon>Alphaproteobacteria</taxon>
        <taxon>Rhodobacterales</taxon>
        <taxon>Roseobacteraceae</taxon>
        <taxon>Palleronia</taxon>
    </lineage>
</organism>
<dbReference type="EMBL" id="JAEKPD010000001">
    <property type="protein sequence ID" value="MBJ3761622.1"/>
    <property type="molecule type" value="Genomic_DNA"/>
</dbReference>
<reference evidence="1" key="1">
    <citation type="submission" date="2020-12" db="EMBL/GenBank/DDBJ databases">
        <title>Bacterial taxonomy.</title>
        <authorList>
            <person name="Pan X."/>
        </authorList>
    </citation>
    <scope>NUCLEOTIDE SEQUENCE</scope>
    <source>
        <strain evidence="1">KCTC 52957</strain>
    </source>
</reference>
<dbReference type="RefSeq" id="WP_198914769.1">
    <property type="nucleotide sequence ID" value="NZ_JAEKPD010000001.1"/>
</dbReference>
<evidence type="ECO:0000313" key="1">
    <source>
        <dbReference type="EMBL" id="MBJ3761622.1"/>
    </source>
</evidence>
<name>A0A934IED2_9RHOB</name>